<reference evidence="1 2" key="1">
    <citation type="submission" date="2024-03" db="EMBL/GenBank/DDBJ databases">
        <title>Human intestinal bacterial collection.</title>
        <authorList>
            <person name="Pauvert C."/>
            <person name="Hitch T.C.A."/>
            <person name="Clavel T."/>
        </authorList>
    </citation>
    <scope>NUCLEOTIDE SEQUENCE [LARGE SCALE GENOMIC DNA]</scope>
    <source>
        <strain evidence="1 2">CLA-SR-H028</strain>
    </source>
</reference>
<dbReference type="EMBL" id="JBBMFP010000002">
    <property type="protein sequence ID" value="MEQ2429988.1"/>
    <property type="molecule type" value="Genomic_DNA"/>
</dbReference>
<proteinExistence type="predicted"/>
<evidence type="ECO:0000313" key="1">
    <source>
        <dbReference type="EMBL" id="MEQ2429988.1"/>
    </source>
</evidence>
<accession>A0ABV1DHZ4</accession>
<dbReference type="InterPro" id="IPR024265">
    <property type="entry name" value="DUF3788"/>
</dbReference>
<name>A0ABV1DHZ4_9FIRM</name>
<protein>
    <submittedName>
        <fullName evidence="1">DUF3788 family protein</fullName>
    </submittedName>
</protein>
<sequence>MSLPSKESEQAITFPYGNQYGWGIAHRKNKKLICHVFAEENAFAVMMRLSNKQFESIYSQVRTYTREQIDHKYPCGDGGWLH</sequence>
<organism evidence="1 2">
    <name type="scientific">Blautia caccae</name>
    <dbReference type="NCBI Taxonomy" id="3133175"/>
    <lineage>
        <taxon>Bacteria</taxon>
        <taxon>Bacillati</taxon>
        <taxon>Bacillota</taxon>
        <taxon>Clostridia</taxon>
        <taxon>Lachnospirales</taxon>
        <taxon>Lachnospiraceae</taxon>
        <taxon>Blautia</taxon>
    </lineage>
</organism>
<keyword evidence="2" id="KW-1185">Reference proteome</keyword>
<evidence type="ECO:0000313" key="2">
    <source>
        <dbReference type="Proteomes" id="UP001457898"/>
    </source>
</evidence>
<comment type="caution">
    <text evidence="1">The sequence shown here is derived from an EMBL/GenBank/DDBJ whole genome shotgun (WGS) entry which is preliminary data.</text>
</comment>
<dbReference type="Pfam" id="PF12663">
    <property type="entry name" value="DUF3788"/>
    <property type="match status" value="1"/>
</dbReference>
<dbReference type="Proteomes" id="UP001457898">
    <property type="component" value="Unassembled WGS sequence"/>
</dbReference>
<gene>
    <name evidence="1" type="ORF">WMO65_03135</name>
</gene>